<accession>A0A0F9KS61</accession>
<evidence type="ECO:0000313" key="1">
    <source>
        <dbReference type="EMBL" id="KKM85079.1"/>
    </source>
</evidence>
<comment type="caution">
    <text evidence="1">The sequence shown here is derived from an EMBL/GenBank/DDBJ whole genome shotgun (WGS) entry which is preliminary data.</text>
</comment>
<sequence length="64" mass="7327">MIYSNNNIKCRIDLVDNNLTKIPSSIKNLDKLTVLNLEGNPLPEKLANNFETNNRTKLAIWTNK</sequence>
<dbReference type="Gene3D" id="3.80.10.10">
    <property type="entry name" value="Ribonuclease Inhibitor"/>
    <property type="match status" value="1"/>
</dbReference>
<dbReference type="InterPro" id="IPR032675">
    <property type="entry name" value="LRR_dom_sf"/>
</dbReference>
<dbReference type="SUPFAM" id="SSF52058">
    <property type="entry name" value="L domain-like"/>
    <property type="match status" value="1"/>
</dbReference>
<reference evidence="1" key="1">
    <citation type="journal article" date="2015" name="Nature">
        <title>Complex archaea that bridge the gap between prokaryotes and eukaryotes.</title>
        <authorList>
            <person name="Spang A."/>
            <person name="Saw J.H."/>
            <person name="Jorgensen S.L."/>
            <person name="Zaremba-Niedzwiedzka K."/>
            <person name="Martijn J."/>
            <person name="Lind A.E."/>
            <person name="van Eijk R."/>
            <person name="Schleper C."/>
            <person name="Guy L."/>
            <person name="Ettema T.J."/>
        </authorList>
    </citation>
    <scope>NUCLEOTIDE SEQUENCE</scope>
</reference>
<dbReference type="AlphaFoldDB" id="A0A0F9KS61"/>
<organism evidence="1">
    <name type="scientific">marine sediment metagenome</name>
    <dbReference type="NCBI Taxonomy" id="412755"/>
    <lineage>
        <taxon>unclassified sequences</taxon>
        <taxon>metagenomes</taxon>
        <taxon>ecological metagenomes</taxon>
    </lineage>
</organism>
<proteinExistence type="predicted"/>
<gene>
    <name evidence="1" type="ORF">LCGC14_1292600</name>
</gene>
<feature type="non-terminal residue" evidence="1">
    <location>
        <position position="64"/>
    </location>
</feature>
<dbReference type="EMBL" id="LAZR01007466">
    <property type="protein sequence ID" value="KKM85079.1"/>
    <property type="molecule type" value="Genomic_DNA"/>
</dbReference>
<name>A0A0F9KS61_9ZZZZ</name>
<protein>
    <submittedName>
        <fullName evidence="1">Uncharacterized protein</fullName>
    </submittedName>
</protein>